<dbReference type="AlphaFoldDB" id="A0A9D5QD58"/>
<organism evidence="2 3">
    <name type="scientific">candidate division WOR-3 bacterium</name>
    <dbReference type="NCBI Taxonomy" id="2052148"/>
    <lineage>
        <taxon>Bacteria</taxon>
        <taxon>Bacteria division WOR-3</taxon>
    </lineage>
</organism>
<gene>
    <name evidence="2" type="ORF">GF359_06080</name>
</gene>
<sequence>MRKIIVLVILGLTAMTAAPFNTLPAYTIPRGSGFVGLTTPVQVPFQGSFSAIPTLWAGYGVIPHFDVTLMLGADVTVNGFSLSDAMIEFRYATLGYEDVVARDHFVFAPVLDFYIPTGTDGSWAVGPGALVTGNFGFWQLHGNLFTYFPFDSPGMIIGFFSPELPLGGDFSVYAELNAFFDLGASELFCEFWPGVCWEPRDWFSANLACGIPATFDYVSPGIAAYVMF</sequence>
<feature type="signal peptide" evidence="1">
    <location>
        <begin position="1"/>
        <end position="17"/>
    </location>
</feature>
<evidence type="ECO:0008006" key="4">
    <source>
        <dbReference type="Google" id="ProtNLM"/>
    </source>
</evidence>
<dbReference type="Proteomes" id="UP000630660">
    <property type="component" value="Unassembled WGS sequence"/>
</dbReference>
<name>A0A9D5QD58_UNCW3</name>
<dbReference type="EMBL" id="WJKJ01000199">
    <property type="protein sequence ID" value="MBD3364767.1"/>
    <property type="molecule type" value="Genomic_DNA"/>
</dbReference>
<evidence type="ECO:0000313" key="3">
    <source>
        <dbReference type="Proteomes" id="UP000630660"/>
    </source>
</evidence>
<protein>
    <recommendedName>
        <fullName evidence="4">Outer membrane protein beta-barrel domain-containing protein</fullName>
    </recommendedName>
</protein>
<feature type="chain" id="PRO_5039550094" description="Outer membrane protein beta-barrel domain-containing protein" evidence="1">
    <location>
        <begin position="18"/>
        <end position="228"/>
    </location>
</feature>
<evidence type="ECO:0000256" key="1">
    <source>
        <dbReference type="SAM" id="SignalP"/>
    </source>
</evidence>
<proteinExistence type="predicted"/>
<comment type="caution">
    <text evidence="2">The sequence shown here is derived from an EMBL/GenBank/DDBJ whole genome shotgun (WGS) entry which is preliminary data.</text>
</comment>
<keyword evidence="1" id="KW-0732">Signal</keyword>
<reference evidence="2" key="1">
    <citation type="submission" date="2019-11" db="EMBL/GenBank/DDBJ databases">
        <title>Microbial mats filling the niche in hypersaline microbial mats.</title>
        <authorList>
            <person name="Wong H.L."/>
            <person name="Macleod F.I."/>
            <person name="White R.A. III"/>
            <person name="Burns B.P."/>
        </authorList>
    </citation>
    <scope>NUCLEOTIDE SEQUENCE</scope>
    <source>
        <strain evidence="2">Bin_327</strain>
    </source>
</reference>
<accession>A0A9D5QD58</accession>
<evidence type="ECO:0000313" key="2">
    <source>
        <dbReference type="EMBL" id="MBD3364767.1"/>
    </source>
</evidence>